<feature type="region of interest" description="Disordered" evidence="1">
    <location>
        <begin position="204"/>
        <end position="246"/>
    </location>
</feature>
<reference evidence="2" key="1">
    <citation type="journal article" date="2020" name="Nature">
        <title>Giant virus diversity and host interactions through global metagenomics.</title>
        <authorList>
            <person name="Schulz F."/>
            <person name="Roux S."/>
            <person name="Paez-Espino D."/>
            <person name="Jungbluth S."/>
            <person name="Walsh D.A."/>
            <person name="Denef V.J."/>
            <person name="McMahon K.D."/>
            <person name="Konstantinidis K.T."/>
            <person name="Eloe-Fadrosh E.A."/>
            <person name="Kyrpides N.C."/>
            <person name="Woyke T."/>
        </authorList>
    </citation>
    <scope>NUCLEOTIDE SEQUENCE</scope>
    <source>
        <strain evidence="2">GVMAG-S-3300013014-113</strain>
    </source>
</reference>
<evidence type="ECO:0000256" key="1">
    <source>
        <dbReference type="SAM" id="MobiDB-lite"/>
    </source>
</evidence>
<accession>A0A6C0KNA6</accession>
<feature type="compositionally biased region" description="Basic residues" evidence="1">
    <location>
        <begin position="224"/>
        <end position="246"/>
    </location>
</feature>
<feature type="compositionally biased region" description="Pro residues" evidence="1">
    <location>
        <begin position="148"/>
        <end position="169"/>
    </location>
</feature>
<proteinExistence type="predicted"/>
<feature type="region of interest" description="Disordered" evidence="1">
    <location>
        <begin position="131"/>
        <end position="180"/>
    </location>
</feature>
<protein>
    <submittedName>
        <fullName evidence="2">Uncharacterized protein</fullName>
    </submittedName>
</protein>
<sequence length="246" mass="27109">MSPIPHESELGRLIAIKKELGNLLTKISAITNMSNTNIAAIKLNVKLIIANIKRVKALRTSYLQSFNNDLNSINSIISSGETIKNININSDRLNALIRNLDTLSLQTTTAIDEITNLVSALDLNERRELGLASNSRSRSRPVPRLLIPLPPPPPGLPSYSAPPPPPLSAPPRLQRQPNIGTRPTSLVRQSAMHLSLDDLELNLTPSRAPSSASSTSSRNAFGKKYFRARKITHRKRGAKKTRRKQK</sequence>
<dbReference type="EMBL" id="MN740952">
    <property type="protein sequence ID" value="QHU19485.1"/>
    <property type="molecule type" value="Genomic_DNA"/>
</dbReference>
<evidence type="ECO:0000313" key="2">
    <source>
        <dbReference type="EMBL" id="QHU19485.1"/>
    </source>
</evidence>
<organism evidence="2">
    <name type="scientific">viral metagenome</name>
    <dbReference type="NCBI Taxonomy" id="1070528"/>
    <lineage>
        <taxon>unclassified sequences</taxon>
        <taxon>metagenomes</taxon>
        <taxon>organismal metagenomes</taxon>
    </lineage>
</organism>
<name>A0A6C0KNA6_9ZZZZ</name>
<dbReference type="AlphaFoldDB" id="A0A6C0KNA6"/>
<feature type="compositionally biased region" description="Low complexity" evidence="1">
    <location>
        <begin position="204"/>
        <end position="218"/>
    </location>
</feature>